<organism evidence="1 2">
    <name type="scientific">Cardiocondyla obscurior</name>
    <dbReference type="NCBI Taxonomy" id="286306"/>
    <lineage>
        <taxon>Eukaryota</taxon>
        <taxon>Metazoa</taxon>
        <taxon>Ecdysozoa</taxon>
        <taxon>Arthropoda</taxon>
        <taxon>Hexapoda</taxon>
        <taxon>Insecta</taxon>
        <taxon>Pterygota</taxon>
        <taxon>Neoptera</taxon>
        <taxon>Endopterygota</taxon>
        <taxon>Hymenoptera</taxon>
        <taxon>Apocrita</taxon>
        <taxon>Aculeata</taxon>
        <taxon>Formicoidea</taxon>
        <taxon>Formicidae</taxon>
        <taxon>Myrmicinae</taxon>
        <taxon>Cardiocondyla</taxon>
    </lineage>
</organism>
<dbReference type="Proteomes" id="UP001430953">
    <property type="component" value="Unassembled WGS sequence"/>
</dbReference>
<gene>
    <name evidence="1" type="ORF">PUN28_000130</name>
</gene>
<sequence length="135" mass="16067">MYHGAAVRNSKRIQRRRIAREISDFGRRREERARDYLCQLALAVDERRGKTWRSSLYVACELSSTPDNFCVSLTFFFFFYRHLASFLTNTTDFHKLSGSQYFRKRVNSFLSYPLQMIHAGDPLWLRIIYSFDDST</sequence>
<reference evidence="1 2" key="1">
    <citation type="submission" date="2023-03" db="EMBL/GenBank/DDBJ databases">
        <title>High recombination rates correlate with genetic variation in Cardiocondyla obscurior ants.</title>
        <authorList>
            <person name="Errbii M."/>
        </authorList>
    </citation>
    <scope>NUCLEOTIDE SEQUENCE [LARGE SCALE GENOMIC DNA]</scope>
    <source>
        <strain evidence="1">Alpha-2009</strain>
        <tissue evidence="1">Whole body</tissue>
    </source>
</reference>
<protein>
    <submittedName>
        <fullName evidence="1">Uncharacterized protein</fullName>
    </submittedName>
</protein>
<keyword evidence="2" id="KW-1185">Reference proteome</keyword>
<dbReference type="EMBL" id="JADYXP020000001">
    <property type="protein sequence ID" value="KAL0132146.1"/>
    <property type="molecule type" value="Genomic_DNA"/>
</dbReference>
<comment type="caution">
    <text evidence="1">The sequence shown here is derived from an EMBL/GenBank/DDBJ whole genome shotgun (WGS) entry which is preliminary data.</text>
</comment>
<name>A0AAW2GXX3_9HYME</name>
<dbReference type="AlphaFoldDB" id="A0AAW2GXX3"/>
<proteinExistence type="predicted"/>
<evidence type="ECO:0000313" key="1">
    <source>
        <dbReference type="EMBL" id="KAL0132146.1"/>
    </source>
</evidence>
<accession>A0AAW2GXX3</accession>
<evidence type="ECO:0000313" key="2">
    <source>
        <dbReference type="Proteomes" id="UP001430953"/>
    </source>
</evidence>